<accession>A0A7W9VVM8</accession>
<evidence type="ECO:0000256" key="1">
    <source>
        <dbReference type="SAM" id="Phobius"/>
    </source>
</evidence>
<protein>
    <recommendedName>
        <fullName evidence="4">DUF454 domain-containing protein</fullName>
    </recommendedName>
</protein>
<keyword evidence="1" id="KW-0812">Transmembrane</keyword>
<evidence type="ECO:0008006" key="4">
    <source>
        <dbReference type="Google" id="ProtNLM"/>
    </source>
</evidence>
<gene>
    <name evidence="2" type="ORF">HNR59_001720</name>
</gene>
<proteinExistence type="predicted"/>
<dbReference type="GO" id="GO:0005886">
    <property type="term" value="C:plasma membrane"/>
    <property type="evidence" value="ECO:0007669"/>
    <property type="project" value="TreeGrafter"/>
</dbReference>
<keyword evidence="3" id="KW-1185">Reference proteome</keyword>
<feature type="transmembrane region" description="Helical" evidence="1">
    <location>
        <begin position="115"/>
        <end position="134"/>
    </location>
</feature>
<name>A0A7W9VVM8_9HYPH</name>
<reference evidence="2 3" key="1">
    <citation type="submission" date="2020-08" db="EMBL/GenBank/DDBJ databases">
        <title>Genomic Encyclopedia of Type Strains, Phase IV (KMG-IV): sequencing the most valuable type-strain genomes for metagenomic binning, comparative biology and taxonomic classification.</title>
        <authorList>
            <person name="Goeker M."/>
        </authorList>
    </citation>
    <scope>NUCLEOTIDE SEQUENCE [LARGE SCALE GENOMIC DNA]</scope>
    <source>
        <strain evidence="2 3">DSM 11099</strain>
    </source>
</reference>
<dbReference type="PANTHER" id="PTHR35813:SF1">
    <property type="entry name" value="INNER MEMBRANE PROTEIN YBAN"/>
    <property type="match status" value="1"/>
</dbReference>
<organism evidence="2 3">
    <name type="scientific">Aquamicrobium lusatiense</name>
    <dbReference type="NCBI Taxonomy" id="89772"/>
    <lineage>
        <taxon>Bacteria</taxon>
        <taxon>Pseudomonadati</taxon>
        <taxon>Pseudomonadota</taxon>
        <taxon>Alphaproteobacteria</taxon>
        <taxon>Hyphomicrobiales</taxon>
        <taxon>Phyllobacteriaceae</taxon>
        <taxon>Aquamicrobium</taxon>
    </lineage>
</organism>
<dbReference type="AlphaFoldDB" id="A0A7W9VVM8"/>
<feature type="transmembrane region" description="Helical" evidence="1">
    <location>
        <begin position="25"/>
        <end position="58"/>
    </location>
</feature>
<dbReference type="PIRSF" id="PIRSF016789">
    <property type="entry name" value="DUF454"/>
    <property type="match status" value="1"/>
</dbReference>
<dbReference type="InterPro" id="IPR007401">
    <property type="entry name" value="DUF454"/>
</dbReference>
<dbReference type="RefSeq" id="WP_183828671.1">
    <property type="nucleotide sequence ID" value="NZ_JACHEU010000001.1"/>
</dbReference>
<keyword evidence="1" id="KW-0472">Membrane</keyword>
<dbReference type="Proteomes" id="UP000533306">
    <property type="component" value="Unassembled WGS sequence"/>
</dbReference>
<dbReference type="PANTHER" id="PTHR35813">
    <property type="entry name" value="INNER MEMBRANE PROTEIN YBAN"/>
    <property type="match status" value="1"/>
</dbReference>
<sequence length="142" mass="15822">MMGLADDNRRLAGRRFASELRRSWFFAAGVVMLALGVIGAFLPVMPTTIFLILAAWCFGRSSPRLEARLLDHPRFGPVIRDWREYGTIPRRAKCMACSGMALGYGLFWIGARPSFSLAMLVAAPMLLCAAWMVMRPEGGRRP</sequence>
<dbReference type="Pfam" id="PF04304">
    <property type="entry name" value="DUF454"/>
    <property type="match status" value="1"/>
</dbReference>
<dbReference type="EMBL" id="JACHEU010000001">
    <property type="protein sequence ID" value="MBB6012375.1"/>
    <property type="molecule type" value="Genomic_DNA"/>
</dbReference>
<keyword evidence="1" id="KW-1133">Transmembrane helix</keyword>
<comment type="caution">
    <text evidence="2">The sequence shown here is derived from an EMBL/GenBank/DDBJ whole genome shotgun (WGS) entry which is preliminary data.</text>
</comment>
<evidence type="ECO:0000313" key="3">
    <source>
        <dbReference type="Proteomes" id="UP000533306"/>
    </source>
</evidence>
<evidence type="ECO:0000313" key="2">
    <source>
        <dbReference type="EMBL" id="MBB6012375.1"/>
    </source>
</evidence>